<dbReference type="PANTHER" id="PTHR31286:SF167">
    <property type="entry name" value="OS09G0268800 PROTEIN"/>
    <property type="match status" value="1"/>
</dbReference>
<feature type="signal peptide" evidence="1">
    <location>
        <begin position="1"/>
        <end position="16"/>
    </location>
</feature>
<reference evidence="3 4" key="1">
    <citation type="journal article" date="2020" name="bioRxiv">
        <title>Sequence and annotation of 42 cannabis genomes reveals extensive copy number variation in cannabinoid synthesis and pathogen resistance genes.</title>
        <authorList>
            <person name="Mckernan K.J."/>
            <person name="Helbert Y."/>
            <person name="Kane L.T."/>
            <person name="Ebling H."/>
            <person name="Zhang L."/>
            <person name="Liu B."/>
            <person name="Eaton Z."/>
            <person name="Mclaughlin S."/>
            <person name="Kingan S."/>
            <person name="Baybayan P."/>
            <person name="Concepcion G."/>
            <person name="Jordan M."/>
            <person name="Riva A."/>
            <person name="Barbazuk W."/>
            <person name="Harkins T."/>
        </authorList>
    </citation>
    <scope>NUCLEOTIDE SEQUENCE [LARGE SCALE GENOMIC DNA]</scope>
    <source>
        <strain evidence="4">cv. Jamaican Lion 4</strain>
        <tissue evidence="3">Leaf</tissue>
    </source>
</reference>
<organism evidence="3 4">
    <name type="scientific">Cannabis sativa</name>
    <name type="common">Hemp</name>
    <name type="synonym">Marijuana</name>
    <dbReference type="NCBI Taxonomy" id="3483"/>
    <lineage>
        <taxon>Eukaryota</taxon>
        <taxon>Viridiplantae</taxon>
        <taxon>Streptophyta</taxon>
        <taxon>Embryophyta</taxon>
        <taxon>Tracheophyta</taxon>
        <taxon>Spermatophyta</taxon>
        <taxon>Magnoliopsida</taxon>
        <taxon>eudicotyledons</taxon>
        <taxon>Gunneridae</taxon>
        <taxon>Pentapetalae</taxon>
        <taxon>rosids</taxon>
        <taxon>fabids</taxon>
        <taxon>Rosales</taxon>
        <taxon>Cannabaceae</taxon>
        <taxon>Cannabis</taxon>
    </lineage>
</organism>
<evidence type="ECO:0000313" key="3">
    <source>
        <dbReference type="EMBL" id="KAF4365393.1"/>
    </source>
</evidence>
<feature type="chain" id="PRO_5029813629" description="DUF4283 domain-containing protein" evidence="1">
    <location>
        <begin position="17"/>
        <end position="340"/>
    </location>
</feature>
<dbReference type="InterPro" id="IPR040256">
    <property type="entry name" value="At4g02000-like"/>
</dbReference>
<dbReference type="EMBL" id="JAATIQ010000273">
    <property type="protein sequence ID" value="KAF4365393.1"/>
    <property type="molecule type" value="Genomic_DNA"/>
</dbReference>
<proteinExistence type="predicted"/>
<evidence type="ECO:0000259" key="2">
    <source>
        <dbReference type="Pfam" id="PF14111"/>
    </source>
</evidence>
<keyword evidence="4" id="KW-1185">Reference proteome</keyword>
<evidence type="ECO:0000313" key="4">
    <source>
        <dbReference type="Proteomes" id="UP000583929"/>
    </source>
</evidence>
<accession>A0A7J6F3U6</accession>
<sequence length="340" mass="38990">MIDLVVICGFMATVMANSSVDEIVQLTDKLGMDQEEEWEVNEEQASEFGDKSLVRRIVSKQSFSVGLFRTIFTRMWKALREWKVKIMEEDKENIYFGLSFQRRGDAKKVLEKQPWLFNGGFLILEEWPTSGQWRDARLDKVSLWVKMRGFPLKTLTMNNVKRLGNMTGEVQDIIWNNPQQIFLNGYVRVRTGFPIMGEVFVGRFIPVDGGKRCVQIKFDKLPLLCFNCGVWGHDQATCTKALAMETSVNGDQVPKYGVWLKDDDHIPNCFVAHVHRRAKQQEERLMAGVEVLTEEVVRRPKVSRMDVRDTNKGMASMTGQLEKEAVTSVDRGKEVALNLS</sequence>
<feature type="domain" description="DUF4283" evidence="2">
    <location>
        <begin position="51"/>
        <end position="128"/>
    </location>
</feature>
<comment type="caution">
    <text evidence="3">The sequence shown here is derived from an EMBL/GenBank/DDBJ whole genome shotgun (WGS) entry which is preliminary data.</text>
</comment>
<dbReference type="Pfam" id="PF14111">
    <property type="entry name" value="DUF4283"/>
    <property type="match status" value="1"/>
</dbReference>
<dbReference type="InterPro" id="IPR025558">
    <property type="entry name" value="DUF4283"/>
</dbReference>
<dbReference type="PANTHER" id="PTHR31286">
    <property type="entry name" value="GLYCINE-RICH CELL WALL STRUCTURAL PROTEIN 1.8-LIKE"/>
    <property type="match status" value="1"/>
</dbReference>
<dbReference type="AlphaFoldDB" id="A0A7J6F3U6"/>
<evidence type="ECO:0000256" key="1">
    <source>
        <dbReference type="SAM" id="SignalP"/>
    </source>
</evidence>
<name>A0A7J6F3U6_CANSA</name>
<dbReference type="Proteomes" id="UP000583929">
    <property type="component" value="Unassembled WGS sequence"/>
</dbReference>
<keyword evidence="1" id="KW-0732">Signal</keyword>
<gene>
    <name evidence="3" type="ORF">G4B88_014943</name>
</gene>
<protein>
    <recommendedName>
        <fullName evidence="2">DUF4283 domain-containing protein</fullName>
    </recommendedName>
</protein>